<evidence type="ECO:0000256" key="3">
    <source>
        <dbReference type="ARBA" id="ARBA00022801"/>
    </source>
</evidence>
<evidence type="ECO:0000256" key="5">
    <source>
        <dbReference type="ARBA" id="ARBA00047686"/>
    </source>
</evidence>
<dbReference type="InterPro" id="IPR029054">
    <property type="entry name" value="dUTPase-like"/>
</dbReference>
<dbReference type="SUPFAM" id="SSF51283">
    <property type="entry name" value="dUTPase-like"/>
    <property type="match status" value="1"/>
</dbReference>
<evidence type="ECO:0000256" key="2">
    <source>
        <dbReference type="ARBA" id="ARBA00012379"/>
    </source>
</evidence>
<keyword evidence="4" id="KW-0546">Nucleotide metabolism</keyword>
<dbReference type="InterPro" id="IPR008181">
    <property type="entry name" value="dUTPase"/>
</dbReference>
<sequence>MQQIAQFFKVSEEQFVRDWCAATRRSADEAKKVYQNIRLPRRATKGSAGYDFFAPESFTLVPHETILIPTGIRVMIEDGWVLSLYPRSGLGFRHRLQLDNTVGIIDSDYFEAKNEGHILIKMTSDDHKGKTLSVAAGDGFAQGIFLPFGITVDDEADGERTGGFGSTTEKK</sequence>
<feature type="domain" description="dUTPase-like" evidence="6">
    <location>
        <begin position="36"/>
        <end position="167"/>
    </location>
</feature>
<accession>A0AAW4VUQ6</accession>
<dbReference type="Gene3D" id="2.70.40.10">
    <property type="match status" value="1"/>
</dbReference>
<name>A0AAW4VUQ6_9FIRM</name>
<dbReference type="PANTHER" id="PTHR11241:SF0">
    <property type="entry name" value="DEOXYURIDINE 5'-TRIPHOSPHATE NUCLEOTIDOHYDROLASE"/>
    <property type="match status" value="1"/>
</dbReference>
<evidence type="ECO:0000259" key="6">
    <source>
        <dbReference type="Pfam" id="PF00692"/>
    </source>
</evidence>
<dbReference type="Proteomes" id="UP001298753">
    <property type="component" value="Unassembled WGS sequence"/>
</dbReference>
<comment type="caution">
    <text evidence="7">The sequence shown here is derived from an EMBL/GenBank/DDBJ whole genome shotgun (WGS) entry which is preliminary data.</text>
</comment>
<dbReference type="EC" id="3.6.1.23" evidence="2"/>
<keyword evidence="3" id="KW-0378">Hydrolase</keyword>
<dbReference type="GO" id="GO:0000287">
    <property type="term" value="F:magnesium ion binding"/>
    <property type="evidence" value="ECO:0007669"/>
    <property type="project" value="InterPro"/>
</dbReference>
<proteinExistence type="inferred from homology"/>
<evidence type="ECO:0000313" key="8">
    <source>
        <dbReference type="Proteomes" id="UP001298753"/>
    </source>
</evidence>
<evidence type="ECO:0000256" key="4">
    <source>
        <dbReference type="ARBA" id="ARBA00023080"/>
    </source>
</evidence>
<evidence type="ECO:0000256" key="1">
    <source>
        <dbReference type="ARBA" id="ARBA00006581"/>
    </source>
</evidence>
<evidence type="ECO:0000313" key="7">
    <source>
        <dbReference type="EMBL" id="MCC2175699.1"/>
    </source>
</evidence>
<dbReference type="GO" id="GO:0046081">
    <property type="term" value="P:dUTP catabolic process"/>
    <property type="evidence" value="ECO:0007669"/>
    <property type="project" value="InterPro"/>
</dbReference>
<dbReference type="PANTHER" id="PTHR11241">
    <property type="entry name" value="DEOXYURIDINE 5'-TRIPHOSPHATE NUCLEOTIDOHYDROLASE"/>
    <property type="match status" value="1"/>
</dbReference>
<dbReference type="Pfam" id="PF00692">
    <property type="entry name" value="dUTPase"/>
    <property type="match status" value="1"/>
</dbReference>
<protein>
    <recommendedName>
        <fullName evidence="2">dUTP diphosphatase</fullName>
        <ecNumber evidence="2">3.6.1.23</ecNumber>
    </recommendedName>
</protein>
<dbReference type="EMBL" id="JAJEPX010000001">
    <property type="protein sequence ID" value="MCC2175699.1"/>
    <property type="molecule type" value="Genomic_DNA"/>
</dbReference>
<comment type="catalytic activity">
    <reaction evidence="5">
        <text>dUTP + H2O = dUMP + diphosphate + H(+)</text>
        <dbReference type="Rhea" id="RHEA:10248"/>
        <dbReference type="ChEBI" id="CHEBI:15377"/>
        <dbReference type="ChEBI" id="CHEBI:15378"/>
        <dbReference type="ChEBI" id="CHEBI:33019"/>
        <dbReference type="ChEBI" id="CHEBI:61555"/>
        <dbReference type="ChEBI" id="CHEBI:246422"/>
        <dbReference type="EC" id="3.6.1.23"/>
    </reaction>
</comment>
<dbReference type="RefSeq" id="WP_118285774.1">
    <property type="nucleotide sequence ID" value="NZ_DBFBDK010000091.1"/>
</dbReference>
<dbReference type="InterPro" id="IPR036157">
    <property type="entry name" value="dUTPase-like_sf"/>
</dbReference>
<dbReference type="GO" id="GO:0006226">
    <property type="term" value="P:dUMP biosynthetic process"/>
    <property type="evidence" value="ECO:0007669"/>
    <property type="project" value="InterPro"/>
</dbReference>
<reference evidence="7 8" key="1">
    <citation type="submission" date="2021-10" db="EMBL/GenBank/DDBJ databases">
        <title>Anaerobic single-cell dispensing facilitates the cultivation of human gut bacteria.</title>
        <authorList>
            <person name="Afrizal A."/>
        </authorList>
    </citation>
    <scope>NUCLEOTIDE SEQUENCE [LARGE SCALE GENOMIC DNA]</scope>
    <source>
        <strain evidence="7 8">CLA-AA-H270</strain>
    </source>
</reference>
<dbReference type="CDD" id="cd07557">
    <property type="entry name" value="trimeric_dUTPase"/>
    <property type="match status" value="1"/>
</dbReference>
<comment type="similarity">
    <text evidence="1">Belongs to the dUTPase family.</text>
</comment>
<gene>
    <name evidence="7" type="ORF">LKD22_00910</name>
</gene>
<dbReference type="AlphaFoldDB" id="A0AAW4VUQ6"/>
<dbReference type="GO" id="GO:0004170">
    <property type="term" value="F:dUTP diphosphatase activity"/>
    <property type="evidence" value="ECO:0007669"/>
    <property type="project" value="UniProtKB-EC"/>
</dbReference>
<keyword evidence="8" id="KW-1185">Reference proteome</keyword>
<organism evidence="7 8">
    <name type="scientific">Agathobaculum butyriciproducens</name>
    <dbReference type="NCBI Taxonomy" id="1628085"/>
    <lineage>
        <taxon>Bacteria</taxon>
        <taxon>Bacillati</taxon>
        <taxon>Bacillota</taxon>
        <taxon>Clostridia</taxon>
        <taxon>Eubacteriales</taxon>
        <taxon>Butyricicoccaceae</taxon>
        <taxon>Agathobaculum</taxon>
    </lineage>
</organism>
<dbReference type="InterPro" id="IPR033704">
    <property type="entry name" value="dUTPase_trimeric"/>
</dbReference>
<dbReference type="GeneID" id="98661153"/>